<keyword evidence="1" id="KW-0472">Membrane</keyword>
<sequence>MSGFSKLFMVVGAIIFLIGFLLQFFKLGKLPGDIIIKKGNTTMFFPIMSSIIISIILSVVLYVIGRLGK</sequence>
<proteinExistence type="predicted"/>
<dbReference type="Pfam" id="PF11146">
    <property type="entry name" value="DUF2905"/>
    <property type="match status" value="1"/>
</dbReference>
<keyword evidence="1" id="KW-1133">Transmembrane helix</keyword>
<name>A0ABW0LPE4_9BACI</name>
<organism evidence="2 3">
    <name type="scientific">Lederbergia graminis</name>
    <dbReference type="NCBI Taxonomy" id="735518"/>
    <lineage>
        <taxon>Bacteria</taxon>
        <taxon>Bacillati</taxon>
        <taxon>Bacillota</taxon>
        <taxon>Bacilli</taxon>
        <taxon>Bacillales</taxon>
        <taxon>Bacillaceae</taxon>
        <taxon>Lederbergia</taxon>
    </lineage>
</organism>
<dbReference type="PANTHER" id="PTHR36443">
    <property type="entry name" value="BSR5223 PROTEIN"/>
    <property type="match status" value="1"/>
</dbReference>
<gene>
    <name evidence="2" type="ORF">ACFPM4_18490</name>
</gene>
<dbReference type="Proteomes" id="UP001596147">
    <property type="component" value="Unassembled WGS sequence"/>
</dbReference>
<dbReference type="RefSeq" id="WP_144921366.1">
    <property type="nucleotide sequence ID" value="NZ_JBHSMC010000029.1"/>
</dbReference>
<reference evidence="3" key="1">
    <citation type="journal article" date="2019" name="Int. J. Syst. Evol. Microbiol.">
        <title>The Global Catalogue of Microorganisms (GCM) 10K type strain sequencing project: providing services to taxonomists for standard genome sequencing and annotation.</title>
        <authorList>
            <consortium name="The Broad Institute Genomics Platform"/>
            <consortium name="The Broad Institute Genome Sequencing Center for Infectious Disease"/>
            <person name="Wu L."/>
            <person name="Ma J."/>
        </authorList>
    </citation>
    <scope>NUCLEOTIDE SEQUENCE [LARGE SCALE GENOMIC DNA]</scope>
    <source>
        <strain evidence="3">CGMCC 1.12237</strain>
    </source>
</reference>
<dbReference type="InterPro" id="IPR021320">
    <property type="entry name" value="DUF2905"/>
</dbReference>
<protein>
    <submittedName>
        <fullName evidence="2">DUF2905 domain-containing protein</fullName>
    </submittedName>
</protein>
<keyword evidence="3" id="KW-1185">Reference proteome</keyword>
<evidence type="ECO:0000313" key="3">
    <source>
        <dbReference type="Proteomes" id="UP001596147"/>
    </source>
</evidence>
<keyword evidence="1" id="KW-0812">Transmembrane</keyword>
<dbReference type="EMBL" id="JBHSMC010000029">
    <property type="protein sequence ID" value="MFC5466717.1"/>
    <property type="molecule type" value="Genomic_DNA"/>
</dbReference>
<feature type="transmembrane region" description="Helical" evidence="1">
    <location>
        <begin position="7"/>
        <end position="25"/>
    </location>
</feature>
<evidence type="ECO:0000256" key="1">
    <source>
        <dbReference type="SAM" id="Phobius"/>
    </source>
</evidence>
<feature type="transmembrane region" description="Helical" evidence="1">
    <location>
        <begin position="45"/>
        <end position="64"/>
    </location>
</feature>
<evidence type="ECO:0000313" key="2">
    <source>
        <dbReference type="EMBL" id="MFC5466717.1"/>
    </source>
</evidence>
<dbReference type="PANTHER" id="PTHR36443:SF1">
    <property type="entry name" value="BSR5223 PROTEIN"/>
    <property type="match status" value="1"/>
</dbReference>
<accession>A0ABW0LPE4</accession>
<comment type="caution">
    <text evidence="2">The sequence shown here is derived from an EMBL/GenBank/DDBJ whole genome shotgun (WGS) entry which is preliminary data.</text>
</comment>